<accession>A0A1T4JUX2</accession>
<organism evidence="1 2">
    <name type="scientific">Garciella nitratireducens DSM 15102</name>
    <dbReference type="NCBI Taxonomy" id="1121911"/>
    <lineage>
        <taxon>Bacteria</taxon>
        <taxon>Bacillati</taxon>
        <taxon>Bacillota</taxon>
        <taxon>Clostridia</taxon>
        <taxon>Eubacteriales</taxon>
        <taxon>Eubacteriaceae</taxon>
        <taxon>Garciella</taxon>
    </lineage>
</organism>
<protein>
    <recommendedName>
        <fullName evidence="3">DUF4264 domain-containing protein</fullName>
    </recommendedName>
</protein>
<dbReference type="Proteomes" id="UP000196365">
    <property type="component" value="Unassembled WGS sequence"/>
</dbReference>
<evidence type="ECO:0000313" key="2">
    <source>
        <dbReference type="Proteomes" id="UP000196365"/>
    </source>
</evidence>
<keyword evidence="2" id="KW-1185">Reference proteome</keyword>
<proteinExistence type="predicted"/>
<sequence length="56" mass="6790">MENKKQLDLIGKKIIKKDDQMYQIIDFLNKNLKDRNIIFGLSLRDQDHMEITIYYS</sequence>
<dbReference type="OrthoDB" id="2382360at2"/>
<dbReference type="RefSeq" id="WP_087677569.1">
    <property type="nucleotide sequence ID" value="NZ_FUWV01000001.1"/>
</dbReference>
<gene>
    <name evidence="1" type="ORF">SAMN02745973_00112</name>
</gene>
<dbReference type="InterPro" id="IPR012190">
    <property type="entry name" value="UCP036698"/>
</dbReference>
<dbReference type="Pfam" id="PF14084">
    <property type="entry name" value="DUF4264"/>
    <property type="match status" value="1"/>
</dbReference>
<dbReference type="EMBL" id="FUWV01000001">
    <property type="protein sequence ID" value="SJZ33966.1"/>
    <property type="molecule type" value="Genomic_DNA"/>
</dbReference>
<reference evidence="1 2" key="1">
    <citation type="submission" date="2017-02" db="EMBL/GenBank/DDBJ databases">
        <authorList>
            <person name="Peterson S.W."/>
        </authorList>
    </citation>
    <scope>NUCLEOTIDE SEQUENCE [LARGE SCALE GENOMIC DNA]</scope>
    <source>
        <strain evidence="1 2">DSM 15102</strain>
    </source>
</reference>
<name>A0A1T4JUX2_9FIRM</name>
<evidence type="ECO:0008006" key="3">
    <source>
        <dbReference type="Google" id="ProtNLM"/>
    </source>
</evidence>
<dbReference type="AlphaFoldDB" id="A0A1T4JUX2"/>
<evidence type="ECO:0000313" key="1">
    <source>
        <dbReference type="EMBL" id="SJZ33966.1"/>
    </source>
</evidence>